<evidence type="ECO:0000313" key="2">
    <source>
        <dbReference type="EMBL" id="KAK8771680.1"/>
    </source>
</evidence>
<name>A0AAQ4EAL4_AMBAM</name>
<protein>
    <submittedName>
        <fullName evidence="2">Uncharacterized protein</fullName>
    </submittedName>
</protein>
<dbReference type="Proteomes" id="UP001321473">
    <property type="component" value="Unassembled WGS sequence"/>
</dbReference>
<accession>A0AAQ4EAL4</accession>
<evidence type="ECO:0000313" key="3">
    <source>
        <dbReference type="Proteomes" id="UP001321473"/>
    </source>
</evidence>
<sequence length="87" mass="8846">MGNCYCGKFVVQLPAAAARPAHLPGGAGTDGTDHPLHPGAAGVRPGGQTGRLSSLHPRHPAENVAIPKQPDVSVLGCPLLRDVLQLG</sequence>
<proteinExistence type="predicted"/>
<keyword evidence="3" id="KW-1185">Reference proteome</keyword>
<dbReference type="EMBL" id="JARKHS020019451">
    <property type="protein sequence ID" value="KAK8771680.1"/>
    <property type="molecule type" value="Genomic_DNA"/>
</dbReference>
<organism evidence="2 3">
    <name type="scientific">Amblyomma americanum</name>
    <name type="common">Lone star tick</name>
    <dbReference type="NCBI Taxonomy" id="6943"/>
    <lineage>
        <taxon>Eukaryota</taxon>
        <taxon>Metazoa</taxon>
        <taxon>Ecdysozoa</taxon>
        <taxon>Arthropoda</taxon>
        <taxon>Chelicerata</taxon>
        <taxon>Arachnida</taxon>
        <taxon>Acari</taxon>
        <taxon>Parasitiformes</taxon>
        <taxon>Ixodida</taxon>
        <taxon>Ixodoidea</taxon>
        <taxon>Ixodidae</taxon>
        <taxon>Amblyomminae</taxon>
        <taxon>Amblyomma</taxon>
    </lineage>
</organism>
<comment type="caution">
    <text evidence="2">The sequence shown here is derived from an EMBL/GenBank/DDBJ whole genome shotgun (WGS) entry which is preliminary data.</text>
</comment>
<reference evidence="2 3" key="1">
    <citation type="journal article" date="2023" name="Arcadia Sci">
        <title>De novo assembly of a long-read Amblyomma americanum tick genome.</title>
        <authorList>
            <person name="Chou S."/>
            <person name="Poskanzer K.E."/>
            <person name="Rollins M."/>
            <person name="Thuy-Boun P.S."/>
        </authorList>
    </citation>
    <scope>NUCLEOTIDE SEQUENCE [LARGE SCALE GENOMIC DNA]</scope>
    <source>
        <strain evidence="2">F_SG_1</strain>
        <tissue evidence="2">Salivary glands</tissue>
    </source>
</reference>
<evidence type="ECO:0000256" key="1">
    <source>
        <dbReference type="SAM" id="MobiDB-lite"/>
    </source>
</evidence>
<dbReference type="AlphaFoldDB" id="A0AAQ4EAL4"/>
<gene>
    <name evidence="2" type="ORF">V5799_025074</name>
</gene>
<feature type="region of interest" description="Disordered" evidence="1">
    <location>
        <begin position="20"/>
        <end position="67"/>
    </location>
</feature>